<name>X0ZDB2_9ZZZZ</name>
<organism evidence="2">
    <name type="scientific">marine sediment metagenome</name>
    <dbReference type="NCBI Taxonomy" id="412755"/>
    <lineage>
        <taxon>unclassified sequences</taxon>
        <taxon>metagenomes</taxon>
        <taxon>ecological metagenomes</taxon>
    </lineage>
</organism>
<dbReference type="InterPro" id="IPR012338">
    <property type="entry name" value="Beta-lactam/transpept-like"/>
</dbReference>
<dbReference type="InterPro" id="IPR050789">
    <property type="entry name" value="Diverse_Enzym_Activities"/>
</dbReference>
<gene>
    <name evidence="2" type="ORF">S01H1_80259</name>
</gene>
<dbReference type="Gene3D" id="3.40.710.10">
    <property type="entry name" value="DD-peptidase/beta-lactamase superfamily"/>
    <property type="match status" value="1"/>
</dbReference>
<proteinExistence type="predicted"/>
<comment type="caution">
    <text evidence="2">The sequence shown here is derived from an EMBL/GenBank/DDBJ whole genome shotgun (WGS) entry which is preliminary data.</text>
</comment>
<feature type="region of interest" description="Disordered" evidence="1">
    <location>
        <begin position="137"/>
        <end position="159"/>
    </location>
</feature>
<reference evidence="2" key="1">
    <citation type="journal article" date="2014" name="Front. Microbiol.">
        <title>High frequency of phylogenetically diverse reductive dehalogenase-homologous genes in deep subseafloor sedimentary metagenomes.</title>
        <authorList>
            <person name="Kawai M."/>
            <person name="Futagami T."/>
            <person name="Toyoda A."/>
            <person name="Takaki Y."/>
            <person name="Nishi S."/>
            <person name="Hori S."/>
            <person name="Arai W."/>
            <person name="Tsubouchi T."/>
            <person name="Morono Y."/>
            <person name="Uchiyama I."/>
            <person name="Ito T."/>
            <person name="Fujiyama A."/>
            <person name="Inagaki F."/>
            <person name="Takami H."/>
        </authorList>
    </citation>
    <scope>NUCLEOTIDE SEQUENCE</scope>
    <source>
        <strain evidence="2">Expedition CK06-06</strain>
    </source>
</reference>
<protein>
    <recommendedName>
        <fullName evidence="3">Beta-lactamase-related domain-containing protein</fullName>
    </recommendedName>
</protein>
<dbReference type="PANTHER" id="PTHR43283">
    <property type="entry name" value="BETA-LACTAMASE-RELATED"/>
    <property type="match status" value="1"/>
</dbReference>
<evidence type="ECO:0000313" key="2">
    <source>
        <dbReference type="EMBL" id="GAG46356.1"/>
    </source>
</evidence>
<evidence type="ECO:0008006" key="3">
    <source>
        <dbReference type="Google" id="ProtNLM"/>
    </source>
</evidence>
<dbReference type="AlphaFoldDB" id="X0ZDB2"/>
<dbReference type="EMBL" id="BARS01054179">
    <property type="protein sequence ID" value="GAG46356.1"/>
    <property type="molecule type" value="Genomic_DNA"/>
</dbReference>
<dbReference type="PANTHER" id="PTHR43283:SF7">
    <property type="entry name" value="BETA-LACTAMASE-RELATED DOMAIN-CONTAINING PROTEIN"/>
    <property type="match status" value="1"/>
</dbReference>
<accession>X0ZDB2</accession>
<evidence type="ECO:0000256" key="1">
    <source>
        <dbReference type="SAM" id="MobiDB-lite"/>
    </source>
</evidence>
<dbReference type="SUPFAM" id="SSF56601">
    <property type="entry name" value="beta-lactamase/transpeptidase-like"/>
    <property type="match status" value="1"/>
</dbReference>
<sequence>MRISAREVARLGHLFLNRGKWKGKQLISASWVAAASAVQVPAKVPMADTKLSPQDGRGVYGFNWWVNGVRPGGKRKWPGAPAGTYAGIGHNNNYMFVIPELKMVVVRLGLDSGGGGISDAVWGAFLAKVSRASAAKRQEKRPGTASPAGLTFGLFGAEP</sequence>